<proteinExistence type="predicted"/>
<sequence length="41" mass="4585">MLLPKVQSLSWALYGLPLLLTLIHRHSCHVPLSGLFTLLVC</sequence>
<comment type="caution">
    <text evidence="1">The sequence shown here is derived from an EMBL/GenBank/DDBJ whole genome shotgun (WGS) entry which is preliminary data.</text>
</comment>
<accession>A0ABN9CYV2</accession>
<organism evidence="1 2">
    <name type="scientific">Staurois parvus</name>
    <dbReference type="NCBI Taxonomy" id="386267"/>
    <lineage>
        <taxon>Eukaryota</taxon>
        <taxon>Metazoa</taxon>
        <taxon>Chordata</taxon>
        <taxon>Craniata</taxon>
        <taxon>Vertebrata</taxon>
        <taxon>Euteleostomi</taxon>
        <taxon>Amphibia</taxon>
        <taxon>Batrachia</taxon>
        <taxon>Anura</taxon>
        <taxon>Neobatrachia</taxon>
        <taxon>Ranoidea</taxon>
        <taxon>Ranidae</taxon>
        <taxon>Staurois</taxon>
    </lineage>
</organism>
<reference evidence="1" key="1">
    <citation type="submission" date="2023-05" db="EMBL/GenBank/DDBJ databases">
        <authorList>
            <person name="Stuckert A."/>
        </authorList>
    </citation>
    <scope>NUCLEOTIDE SEQUENCE</scope>
</reference>
<name>A0ABN9CYV2_9NEOB</name>
<evidence type="ECO:0000313" key="1">
    <source>
        <dbReference type="EMBL" id="CAI9565388.1"/>
    </source>
</evidence>
<dbReference type="EMBL" id="CATNWA010013558">
    <property type="protein sequence ID" value="CAI9565388.1"/>
    <property type="molecule type" value="Genomic_DNA"/>
</dbReference>
<protein>
    <submittedName>
        <fullName evidence="1">Uncharacterized protein</fullName>
    </submittedName>
</protein>
<dbReference type="Proteomes" id="UP001162483">
    <property type="component" value="Unassembled WGS sequence"/>
</dbReference>
<gene>
    <name evidence="1" type="ORF">SPARVUS_LOCUS6067018</name>
</gene>
<keyword evidence="2" id="KW-1185">Reference proteome</keyword>
<evidence type="ECO:0000313" key="2">
    <source>
        <dbReference type="Proteomes" id="UP001162483"/>
    </source>
</evidence>